<feature type="domain" description="NACHT" evidence="3">
    <location>
        <begin position="66"/>
        <end position="184"/>
    </location>
</feature>
<feature type="region of interest" description="Disordered" evidence="2">
    <location>
        <begin position="1"/>
        <end position="44"/>
    </location>
</feature>
<dbReference type="Gene3D" id="1.25.40.10">
    <property type="entry name" value="Tetratricopeptide repeat domain"/>
    <property type="match status" value="1"/>
</dbReference>
<evidence type="ECO:0000313" key="5">
    <source>
        <dbReference type="Proteomes" id="UP000309215"/>
    </source>
</evidence>
<dbReference type="InterPro" id="IPR003593">
    <property type="entry name" value="AAA+_ATPase"/>
</dbReference>
<dbReference type="SUPFAM" id="SSF52540">
    <property type="entry name" value="P-loop containing nucleoside triphosphate hydrolases"/>
    <property type="match status" value="1"/>
</dbReference>
<evidence type="ECO:0000256" key="2">
    <source>
        <dbReference type="SAM" id="MobiDB-lite"/>
    </source>
</evidence>
<gene>
    <name evidence="4" type="ORF">E8A74_37775</name>
</gene>
<dbReference type="PROSITE" id="PS50837">
    <property type="entry name" value="NACHT"/>
    <property type="match status" value="1"/>
</dbReference>
<reference evidence="4 5" key="1">
    <citation type="submission" date="2019-04" db="EMBL/GenBank/DDBJ databases">
        <authorList>
            <person name="Li Y."/>
            <person name="Wang J."/>
        </authorList>
    </citation>
    <scope>NUCLEOTIDE SEQUENCE [LARGE SCALE GENOMIC DNA]</scope>
    <source>
        <strain evidence="4 5">DSM 14668</strain>
    </source>
</reference>
<accession>A0A4U1IY44</accession>
<evidence type="ECO:0000256" key="1">
    <source>
        <dbReference type="SAM" id="Coils"/>
    </source>
</evidence>
<dbReference type="Pfam" id="PF13424">
    <property type="entry name" value="TPR_12"/>
    <property type="match status" value="1"/>
</dbReference>
<feature type="coiled-coil region" evidence="1">
    <location>
        <begin position="732"/>
        <end position="759"/>
    </location>
</feature>
<dbReference type="InterPro" id="IPR049945">
    <property type="entry name" value="AAA_22"/>
</dbReference>
<dbReference type="EMBL" id="SSMQ01000056">
    <property type="protein sequence ID" value="TKC99481.1"/>
    <property type="molecule type" value="Genomic_DNA"/>
</dbReference>
<dbReference type="InterPro" id="IPR007111">
    <property type="entry name" value="NACHT_NTPase"/>
</dbReference>
<dbReference type="Proteomes" id="UP000309215">
    <property type="component" value="Unassembled WGS sequence"/>
</dbReference>
<keyword evidence="5" id="KW-1185">Reference proteome</keyword>
<dbReference type="OrthoDB" id="9811542at2"/>
<dbReference type="SUPFAM" id="SSF48452">
    <property type="entry name" value="TPR-like"/>
    <property type="match status" value="2"/>
</dbReference>
<dbReference type="PANTHER" id="PTHR47691:SF3">
    <property type="entry name" value="HTH-TYPE TRANSCRIPTIONAL REGULATOR RV0890C-RELATED"/>
    <property type="match status" value="1"/>
</dbReference>
<protein>
    <submittedName>
        <fullName evidence="4">Tetratricopeptide repeat protein</fullName>
    </submittedName>
</protein>
<evidence type="ECO:0000313" key="4">
    <source>
        <dbReference type="EMBL" id="TKC99481.1"/>
    </source>
</evidence>
<dbReference type="InterPro" id="IPR019734">
    <property type="entry name" value="TPR_rpt"/>
</dbReference>
<name>A0A4U1IY44_9BACT</name>
<dbReference type="Gene3D" id="3.40.50.300">
    <property type="entry name" value="P-loop containing nucleotide triphosphate hydrolases"/>
    <property type="match status" value="1"/>
</dbReference>
<sequence>MASNVTRGRVRSSLRLRVQPGSDPRGRRAQEGEHALRGRPRRASRSFVGRSADLARVGQLVAEGAPLVTLTGAAGIGKTALAARLAARLADPAQDEPLRVVFCDLEGARGVAGIRAAVARAIGVPEPEGAGERELRERMVRSLAAFGPALLVLDPFEHVVEHADATVGAWLPSVPELQLLVTSRERLRIPGEVVHELTPLSLPERDDLAGSEAVALWMERVREVVPGYDPTPDEGPVVARLVRELDGLPLAIELAAARFGTLTPAELLERLERRIDVLRGRDKAGGRQSTLRDAIDWSWGLLPPWEQEAFAQCAVFHGRIGADAAEAVLDPGGDDALFALQALRDKSLLTHARHDDGKGELGLTMYRSVRKYAEERLVASEGRAAAFERHTHYFLGYAERSAALTRKDPSAAARRLLVERENLLAVVRRGLASSAPKEVEVALRILVALEEPRWHDGSPSAHLLWLDEALAHPSAAEVDPRVRGHALIARGRVAWRVARLDVSERDFDEAVALAVRANDVSLEALARRFVALVLLLRGRFEESRSAADHALRLAIEVGDRRLEGLAYAMLGFVARLRGEQPRARMFVEQALERFREVGEAPFELSMRLELMYVHLDAGELDAARAYAEQALAHARALGLAPPARLLLGLGHAALEAGDPSEASLRYREARDAARATGEHTLEVAALACGAVVLFEQGRPLEARLELRETLPRVRALGRHLYSGLVTVVASVLEAAVGHLDEARELLAAAEQDLDAGVDTHLPALDICKGFLDLAEAERARTNGDDGAAAALESGAQRRLGAVLATANGAGARWVTELRVLARLLGSALATHASPAPAAPRVLRIDATGRWVEPPSGPRVACANRPVMRRLLVALARAHLAAPAGPSSFEQLIEIGWPGERILADAARNRLHVMLTRMRDLGLREVLLGNDLGYFFSPDLSIEFC</sequence>
<dbReference type="InterPro" id="IPR027417">
    <property type="entry name" value="P-loop_NTPase"/>
</dbReference>
<organism evidence="4 5">
    <name type="scientific">Polyangium fumosum</name>
    <dbReference type="NCBI Taxonomy" id="889272"/>
    <lineage>
        <taxon>Bacteria</taxon>
        <taxon>Pseudomonadati</taxon>
        <taxon>Myxococcota</taxon>
        <taxon>Polyangia</taxon>
        <taxon>Polyangiales</taxon>
        <taxon>Polyangiaceae</taxon>
        <taxon>Polyangium</taxon>
    </lineage>
</organism>
<comment type="caution">
    <text evidence="4">The sequence shown here is derived from an EMBL/GenBank/DDBJ whole genome shotgun (WGS) entry which is preliminary data.</text>
</comment>
<dbReference type="PANTHER" id="PTHR47691">
    <property type="entry name" value="REGULATOR-RELATED"/>
    <property type="match status" value="1"/>
</dbReference>
<dbReference type="SMART" id="SM00382">
    <property type="entry name" value="AAA"/>
    <property type="match status" value="1"/>
</dbReference>
<dbReference type="AlphaFoldDB" id="A0A4U1IY44"/>
<dbReference type="InterPro" id="IPR011990">
    <property type="entry name" value="TPR-like_helical_dom_sf"/>
</dbReference>
<dbReference type="SMART" id="SM00028">
    <property type="entry name" value="TPR"/>
    <property type="match status" value="4"/>
</dbReference>
<proteinExistence type="predicted"/>
<dbReference type="GO" id="GO:0016887">
    <property type="term" value="F:ATP hydrolysis activity"/>
    <property type="evidence" value="ECO:0007669"/>
    <property type="project" value="InterPro"/>
</dbReference>
<keyword evidence="1" id="KW-0175">Coiled coil</keyword>
<dbReference type="Pfam" id="PF13401">
    <property type="entry name" value="AAA_22"/>
    <property type="match status" value="1"/>
</dbReference>
<evidence type="ECO:0000259" key="3">
    <source>
        <dbReference type="PROSITE" id="PS50837"/>
    </source>
</evidence>
<feature type="compositionally biased region" description="Basic and acidic residues" evidence="2">
    <location>
        <begin position="24"/>
        <end position="36"/>
    </location>
</feature>